<keyword evidence="1" id="KW-0732">Signal</keyword>
<evidence type="ECO:0000313" key="3">
    <source>
        <dbReference type="Proteomes" id="UP000887565"/>
    </source>
</evidence>
<evidence type="ECO:0000259" key="2">
    <source>
        <dbReference type="PROSITE" id="PS50234"/>
    </source>
</evidence>
<dbReference type="SMART" id="SM00327">
    <property type="entry name" value="VWA"/>
    <property type="match status" value="1"/>
</dbReference>
<dbReference type="OMA" id="FMEIPME"/>
<evidence type="ECO:0000313" key="4">
    <source>
        <dbReference type="WBParaSite" id="nRc.2.0.1.t39038-RA"/>
    </source>
</evidence>
<dbReference type="Proteomes" id="UP000887565">
    <property type="component" value="Unplaced"/>
</dbReference>
<dbReference type="PRINTS" id="PR00453">
    <property type="entry name" value="VWFADOMAIN"/>
</dbReference>
<dbReference type="PANTHER" id="PTHR24020:SF20">
    <property type="entry name" value="PH DOMAIN-CONTAINING PROTEIN"/>
    <property type="match status" value="1"/>
</dbReference>
<dbReference type="InterPro" id="IPR002035">
    <property type="entry name" value="VWF_A"/>
</dbReference>
<organism evidence="3 4">
    <name type="scientific">Romanomermis culicivorax</name>
    <name type="common">Nematode worm</name>
    <dbReference type="NCBI Taxonomy" id="13658"/>
    <lineage>
        <taxon>Eukaryota</taxon>
        <taxon>Metazoa</taxon>
        <taxon>Ecdysozoa</taxon>
        <taxon>Nematoda</taxon>
        <taxon>Enoplea</taxon>
        <taxon>Dorylaimia</taxon>
        <taxon>Mermithida</taxon>
        <taxon>Mermithoidea</taxon>
        <taxon>Mermithidae</taxon>
        <taxon>Romanomermis</taxon>
    </lineage>
</organism>
<dbReference type="InterPro" id="IPR050525">
    <property type="entry name" value="ECM_Assembly_Org"/>
</dbReference>
<protein>
    <submittedName>
        <fullName evidence="4">VWFA domain-containing protein</fullName>
    </submittedName>
</protein>
<reference evidence="4" key="1">
    <citation type="submission" date="2022-11" db="UniProtKB">
        <authorList>
            <consortium name="WormBaseParasite"/>
        </authorList>
    </citation>
    <scope>IDENTIFICATION</scope>
</reference>
<feature type="domain" description="VWFA" evidence="2">
    <location>
        <begin position="33"/>
        <end position="215"/>
    </location>
</feature>
<dbReference type="SUPFAM" id="SSF53300">
    <property type="entry name" value="vWA-like"/>
    <property type="match status" value="1"/>
</dbReference>
<dbReference type="PROSITE" id="PS50234">
    <property type="entry name" value="VWFA"/>
    <property type="match status" value="1"/>
</dbReference>
<dbReference type="PANTHER" id="PTHR24020">
    <property type="entry name" value="COLLAGEN ALPHA"/>
    <property type="match status" value="1"/>
</dbReference>
<keyword evidence="3" id="KW-1185">Reference proteome</keyword>
<dbReference type="Gene3D" id="3.40.50.410">
    <property type="entry name" value="von Willebrand factor, type A domain"/>
    <property type="match status" value="1"/>
</dbReference>
<evidence type="ECO:0000256" key="1">
    <source>
        <dbReference type="SAM" id="SignalP"/>
    </source>
</evidence>
<dbReference type="WBParaSite" id="nRc.2.0.1.t39038-RA">
    <property type="protein sequence ID" value="nRc.2.0.1.t39038-RA"/>
    <property type="gene ID" value="nRc.2.0.1.g39038"/>
</dbReference>
<name>A0A915KLX8_ROMCU</name>
<dbReference type="AlphaFoldDB" id="A0A915KLX8"/>
<proteinExistence type="predicted"/>
<dbReference type="InterPro" id="IPR036465">
    <property type="entry name" value="vWFA_dom_sf"/>
</dbReference>
<accession>A0A915KLX8</accession>
<feature type="chain" id="PRO_5038123425" evidence="1">
    <location>
        <begin position="19"/>
        <end position="294"/>
    </location>
</feature>
<feature type="signal peptide" evidence="1">
    <location>
        <begin position="1"/>
        <end position="18"/>
    </location>
</feature>
<sequence>MIFVAILSLAFALPGAFTAQKSDCKKVSYKKLDLIFLLDGSGSVGHKNFVKTLDFVKNVVGQLPIGASETAVGILQYTQVVEDKDKNRKGITRTEITLNAIHNRDQLIDNIGKIKYVNGATNTDDAISAAYLHFSSHGRENVPKALVVITDGITLMENDLLSKKCQRLRDESGLAIIAVGVGQVEQQGLLAMAGDESNVISIDNFRKMVDFVDRLAMTIQKAIDPSCYSTRELCQRCKKQRCAVNDGDQCTEQFLNCDNMADPVGLTKCPDGHLFAVENLKKSIPIDPAYRKFL</sequence>
<dbReference type="Pfam" id="PF00092">
    <property type="entry name" value="VWA"/>
    <property type="match status" value="1"/>
</dbReference>